<feature type="domain" description="Solute-binding protein family 5" evidence="3">
    <location>
        <begin position="70"/>
        <end position="475"/>
    </location>
</feature>
<evidence type="ECO:0000256" key="1">
    <source>
        <dbReference type="ARBA" id="ARBA00004418"/>
    </source>
</evidence>
<evidence type="ECO:0000313" key="5">
    <source>
        <dbReference type="Proteomes" id="UP001230253"/>
    </source>
</evidence>
<dbReference type="Pfam" id="PF00496">
    <property type="entry name" value="SBP_bac_5"/>
    <property type="match status" value="1"/>
</dbReference>
<comment type="similarity">
    <text evidence="2">Belongs to the bacterial solute-binding protein 5 family.</text>
</comment>
<dbReference type="Gene3D" id="3.10.105.10">
    <property type="entry name" value="Dipeptide-binding Protein, Domain 3"/>
    <property type="match status" value="1"/>
</dbReference>
<gene>
    <name evidence="4" type="ORF">J2R99_000490</name>
</gene>
<dbReference type="Proteomes" id="UP001230253">
    <property type="component" value="Unassembled WGS sequence"/>
</dbReference>
<organism evidence="4 5">
    <name type="scientific">Rhodopseudomonas julia</name>
    <dbReference type="NCBI Taxonomy" id="200617"/>
    <lineage>
        <taxon>Bacteria</taxon>
        <taxon>Pseudomonadati</taxon>
        <taxon>Pseudomonadota</taxon>
        <taxon>Alphaproteobacteria</taxon>
        <taxon>Hyphomicrobiales</taxon>
        <taxon>Nitrobacteraceae</taxon>
        <taxon>Rhodopseudomonas</taxon>
    </lineage>
</organism>
<comment type="subcellular location">
    <subcellularLocation>
        <location evidence="1">Periplasm</location>
    </subcellularLocation>
</comment>
<comment type="caution">
    <text evidence="4">The sequence shown here is derived from an EMBL/GenBank/DDBJ whole genome shotgun (WGS) entry which is preliminary data.</text>
</comment>
<dbReference type="InterPro" id="IPR039424">
    <property type="entry name" value="SBP_5"/>
</dbReference>
<reference evidence="4 5" key="1">
    <citation type="submission" date="2023-07" db="EMBL/GenBank/DDBJ databases">
        <title>Genomic Encyclopedia of Type Strains, Phase IV (KMG-IV): sequencing the most valuable type-strain genomes for metagenomic binning, comparative biology and taxonomic classification.</title>
        <authorList>
            <person name="Goeker M."/>
        </authorList>
    </citation>
    <scope>NUCLEOTIDE SEQUENCE [LARGE SCALE GENOMIC DNA]</scope>
    <source>
        <strain evidence="4 5">DSM 11549</strain>
    </source>
</reference>
<protein>
    <submittedName>
        <fullName evidence="4">Peptide/nickel transport system substrate-binding protein</fullName>
    </submittedName>
</protein>
<dbReference type="CDD" id="cd08500">
    <property type="entry name" value="PBP2_NikA_DppA_OppA_like_4"/>
    <property type="match status" value="1"/>
</dbReference>
<evidence type="ECO:0000256" key="2">
    <source>
        <dbReference type="ARBA" id="ARBA00005695"/>
    </source>
</evidence>
<evidence type="ECO:0000259" key="3">
    <source>
        <dbReference type="Pfam" id="PF00496"/>
    </source>
</evidence>
<proteinExistence type="inferred from homology"/>
<name>A0ABU0C2A9_9BRAD</name>
<dbReference type="SUPFAM" id="SSF53850">
    <property type="entry name" value="Periplasmic binding protein-like II"/>
    <property type="match status" value="1"/>
</dbReference>
<keyword evidence="5" id="KW-1185">Reference proteome</keyword>
<evidence type="ECO:0000313" key="4">
    <source>
        <dbReference type="EMBL" id="MDQ0324641.1"/>
    </source>
</evidence>
<dbReference type="RefSeq" id="WP_307152908.1">
    <property type="nucleotide sequence ID" value="NZ_JAUSUK010000001.1"/>
</dbReference>
<dbReference type="InterPro" id="IPR000914">
    <property type="entry name" value="SBP_5_dom"/>
</dbReference>
<sequence length="621" mass="71123">MGNTHDPAKLPPIQDRVPDDPLVYDDFPEGGGPGRHGGDLRTIITRSKDVRLANVWGYARLVIFDRNLNLVPDILKSVDIEGDRVFTFHLRKGHKWSDGHPFTAEDFRYYFEDIASDPELMPTGLPSFLLVDGKGPRFEVLDPLTVRYSWDGPNPGFLQNLAKARPPFIYRPAHFLKKWHERYGDKAFIKREMARDRKRSWAAEHNLMDDMYGNEHAGMPTLQPWVVQPSSGRRFILVRNPYYHRIDRNGRQLPYIDRIVMDVADARLVAAKVHAGETDLQARGLSFSDITVLKDGEQERRYQTLFWPDARAARIALYPNLNVEDKAWRKLFRDVRFRHALSLGIDRELINRVLFFGLAEPSNNSVTPLSPLFRPPYRSAWTEYEAKRAEALLDDIGLTERRGDGIRMMTDGRPLQIIVETAGENPEIVDALELIRETWREIGVDLVIKPSERDNIRRRANAGLVQMIADAGFDNGIPTADMPPDDFAPVSYESFIWPAWGEYYAHRGSKGEPVDYPPANDLLQLYEAWQHTVTLQERQAIWRQILEIHAAETFSIGIVSDVFQPVVRSNYLRNVPPAGIYGWDPGAQFGLHRMDAFWFDDKPRIVDAPIFGRTKSLASGD</sequence>
<dbReference type="PANTHER" id="PTHR30290">
    <property type="entry name" value="PERIPLASMIC BINDING COMPONENT OF ABC TRANSPORTER"/>
    <property type="match status" value="1"/>
</dbReference>
<accession>A0ABU0C2A9</accession>
<dbReference type="EMBL" id="JAUSUK010000001">
    <property type="protein sequence ID" value="MDQ0324641.1"/>
    <property type="molecule type" value="Genomic_DNA"/>
</dbReference>
<dbReference type="PANTHER" id="PTHR30290:SF62">
    <property type="entry name" value="OLIGOPEPTIDE ABC TRANSPORTER, PERIPLASMIC OLIGOPEPTIDE-BINDING PROTEIN"/>
    <property type="match status" value="1"/>
</dbReference>
<dbReference type="Gene3D" id="3.40.190.10">
    <property type="entry name" value="Periplasmic binding protein-like II"/>
    <property type="match status" value="1"/>
</dbReference>